<name>A0A2H0BHH6_UNCKA</name>
<reference evidence="1 2" key="1">
    <citation type="submission" date="2017-09" db="EMBL/GenBank/DDBJ databases">
        <title>Depth-based differentiation of microbial function through sediment-hosted aquifers and enrichment of novel symbionts in the deep terrestrial subsurface.</title>
        <authorList>
            <person name="Probst A.J."/>
            <person name="Ladd B."/>
            <person name="Jarett J.K."/>
            <person name="Geller-Mcgrath D.E."/>
            <person name="Sieber C.M."/>
            <person name="Emerson J.B."/>
            <person name="Anantharaman K."/>
            <person name="Thomas B.C."/>
            <person name="Malmstrom R."/>
            <person name="Stieglmeier M."/>
            <person name="Klingl A."/>
            <person name="Woyke T."/>
            <person name="Ryan C.M."/>
            <person name="Banfield J.F."/>
        </authorList>
    </citation>
    <scope>NUCLEOTIDE SEQUENCE [LARGE SCALE GENOMIC DNA]</scope>
    <source>
        <strain evidence="1">CG22_combo_CG10-13_8_21_14_all_39_12</strain>
    </source>
</reference>
<sequence>MLYSIIAQAPEQFVHKSQDHLKLRRLFMVTKRKKGARPPRQQLAFDFVLPVLENTDAHAGNNKAGEIAEAKRQFERQAGSIVIWSCGDELFKHLGLTVSEISKLADDFRFLMLRLPARKQKLLAGRGSLTITDCTGSIKAKNVRLALLRHPEKALQCCIKHIDWDGHVTILHQCSAHQHNPAVDDLSRLPIGHKCGKITVMGYSPKPVGPINPQVERGEYRYSTSYEDLATLLQTKPWGVQFTFGMRCTCVYTLHPDKTAPGGGVAFRSIHDDLCHFCNGRGRSYD</sequence>
<organism evidence="1 2">
    <name type="scientific">candidate division WWE3 bacterium CG22_combo_CG10-13_8_21_14_all_39_12</name>
    <dbReference type="NCBI Taxonomy" id="1975094"/>
    <lineage>
        <taxon>Bacteria</taxon>
        <taxon>Katanobacteria</taxon>
    </lineage>
</organism>
<gene>
    <name evidence="1" type="ORF">COX05_02900</name>
</gene>
<accession>A0A2H0BHH6</accession>
<dbReference type="AlphaFoldDB" id="A0A2H0BHH6"/>
<dbReference type="EMBL" id="PCSU01000052">
    <property type="protein sequence ID" value="PIP56468.1"/>
    <property type="molecule type" value="Genomic_DNA"/>
</dbReference>
<dbReference type="Proteomes" id="UP000228495">
    <property type="component" value="Unassembled WGS sequence"/>
</dbReference>
<proteinExistence type="predicted"/>
<evidence type="ECO:0000313" key="1">
    <source>
        <dbReference type="EMBL" id="PIP56468.1"/>
    </source>
</evidence>
<evidence type="ECO:0000313" key="2">
    <source>
        <dbReference type="Proteomes" id="UP000228495"/>
    </source>
</evidence>
<comment type="caution">
    <text evidence="1">The sequence shown here is derived from an EMBL/GenBank/DDBJ whole genome shotgun (WGS) entry which is preliminary data.</text>
</comment>
<protein>
    <submittedName>
        <fullName evidence="1">Uncharacterized protein</fullName>
    </submittedName>
</protein>